<dbReference type="GeneTree" id="ENSGT01000000220151"/>
<dbReference type="AlphaFoldDB" id="A0A8C8LT47"/>
<evidence type="ECO:0000313" key="1">
    <source>
        <dbReference type="Ensembl" id="ENSOTSP00005123655.1"/>
    </source>
</evidence>
<organism evidence="1 2">
    <name type="scientific">Oncorhynchus tshawytscha</name>
    <name type="common">Chinook salmon</name>
    <name type="synonym">Salmo tshawytscha</name>
    <dbReference type="NCBI Taxonomy" id="74940"/>
    <lineage>
        <taxon>Eukaryota</taxon>
        <taxon>Metazoa</taxon>
        <taxon>Chordata</taxon>
        <taxon>Craniata</taxon>
        <taxon>Vertebrata</taxon>
        <taxon>Euteleostomi</taxon>
        <taxon>Actinopterygii</taxon>
        <taxon>Neopterygii</taxon>
        <taxon>Teleostei</taxon>
        <taxon>Protacanthopterygii</taxon>
        <taxon>Salmoniformes</taxon>
        <taxon>Salmonidae</taxon>
        <taxon>Salmoninae</taxon>
        <taxon>Oncorhynchus</taxon>
    </lineage>
</organism>
<reference evidence="1" key="3">
    <citation type="submission" date="2025-09" db="UniProtKB">
        <authorList>
            <consortium name="Ensembl"/>
        </authorList>
    </citation>
    <scope>IDENTIFICATION</scope>
</reference>
<dbReference type="Ensembl" id="ENSOTST00005131494.1">
    <property type="protein sequence ID" value="ENSOTSP00005123655.1"/>
    <property type="gene ID" value="ENSOTSG00005051542.1"/>
</dbReference>
<reference evidence="2" key="1">
    <citation type="journal article" date="2018" name="PLoS ONE">
        <title>Chinook salmon (Oncorhynchus tshawytscha) genome and transcriptome.</title>
        <authorList>
            <person name="Christensen K.A."/>
            <person name="Leong J.S."/>
            <person name="Sakhrani D."/>
            <person name="Biagi C.A."/>
            <person name="Minkley D.R."/>
            <person name="Withler R.E."/>
            <person name="Rondeau E.B."/>
            <person name="Koop B.F."/>
            <person name="Devlin R.H."/>
        </authorList>
    </citation>
    <scope>NUCLEOTIDE SEQUENCE [LARGE SCALE GENOMIC DNA]</scope>
</reference>
<keyword evidence="2" id="KW-1185">Reference proteome</keyword>
<name>A0A8C8LT47_ONCTS</name>
<reference evidence="1" key="2">
    <citation type="submission" date="2025-08" db="UniProtKB">
        <authorList>
            <consortium name="Ensembl"/>
        </authorList>
    </citation>
    <scope>IDENTIFICATION</scope>
</reference>
<accession>A0A8C8LT47</accession>
<dbReference type="Proteomes" id="UP000694402">
    <property type="component" value="Unassembled WGS sequence"/>
</dbReference>
<proteinExistence type="predicted"/>
<sequence length="99" mass="11496">MSLHDILVKVLFIFCLDRYSMHFSSKFFRPSLKKIMKCLKDSSYYNSMCQWTTLKARWISEQLMAKEPPGKLGFKDLMDKPSQEAQGGQTLNFPSYTVG</sequence>
<protein>
    <submittedName>
        <fullName evidence="1">Uncharacterized protein</fullName>
    </submittedName>
</protein>
<evidence type="ECO:0000313" key="2">
    <source>
        <dbReference type="Proteomes" id="UP000694402"/>
    </source>
</evidence>